<feature type="non-terminal residue" evidence="1">
    <location>
        <position position="1"/>
    </location>
</feature>
<keyword evidence="2" id="KW-1185">Reference proteome</keyword>
<dbReference type="EMBL" id="JARJCM010000011">
    <property type="protein sequence ID" value="KAJ7042719.1"/>
    <property type="molecule type" value="Genomic_DNA"/>
</dbReference>
<reference evidence="1" key="1">
    <citation type="submission" date="2023-03" db="EMBL/GenBank/DDBJ databases">
        <title>Massive genome expansion in bonnet fungi (Mycena s.s.) driven by repeated elements and novel gene families across ecological guilds.</title>
        <authorList>
            <consortium name="Lawrence Berkeley National Laboratory"/>
            <person name="Harder C.B."/>
            <person name="Miyauchi S."/>
            <person name="Viragh M."/>
            <person name="Kuo A."/>
            <person name="Thoen E."/>
            <person name="Andreopoulos B."/>
            <person name="Lu D."/>
            <person name="Skrede I."/>
            <person name="Drula E."/>
            <person name="Henrissat B."/>
            <person name="Morin E."/>
            <person name="Kohler A."/>
            <person name="Barry K."/>
            <person name="LaButti K."/>
            <person name="Morin E."/>
            <person name="Salamov A."/>
            <person name="Lipzen A."/>
            <person name="Mereny Z."/>
            <person name="Hegedus B."/>
            <person name="Baldrian P."/>
            <person name="Stursova M."/>
            <person name="Weitz H."/>
            <person name="Taylor A."/>
            <person name="Grigoriev I.V."/>
            <person name="Nagy L.G."/>
            <person name="Martin F."/>
            <person name="Kauserud H."/>
        </authorList>
    </citation>
    <scope>NUCLEOTIDE SEQUENCE</scope>
    <source>
        <strain evidence="1">CBHHK200</strain>
    </source>
</reference>
<gene>
    <name evidence="1" type="ORF">C8F04DRAFT_922859</name>
</gene>
<protein>
    <recommendedName>
        <fullName evidence="3">Ubiquitin-like protease family profile domain-containing protein</fullName>
    </recommendedName>
</protein>
<dbReference type="AlphaFoldDB" id="A0AAD6TAV8"/>
<name>A0AAD6TAV8_9AGAR</name>
<dbReference type="SUPFAM" id="SSF54001">
    <property type="entry name" value="Cysteine proteinases"/>
    <property type="match status" value="1"/>
</dbReference>
<dbReference type="Proteomes" id="UP001218188">
    <property type="component" value="Unassembled WGS sequence"/>
</dbReference>
<evidence type="ECO:0008006" key="3">
    <source>
        <dbReference type="Google" id="ProtNLM"/>
    </source>
</evidence>
<feature type="non-terminal residue" evidence="1">
    <location>
        <position position="266"/>
    </location>
</feature>
<dbReference type="InterPro" id="IPR038765">
    <property type="entry name" value="Papain-like_cys_pep_sf"/>
</dbReference>
<dbReference type="Gene3D" id="3.40.395.10">
    <property type="entry name" value="Adenoviral Proteinase, Chain A"/>
    <property type="match status" value="1"/>
</dbReference>
<organism evidence="1 2">
    <name type="scientific">Mycena alexandri</name>
    <dbReference type="NCBI Taxonomy" id="1745969"/>
    <lineage>
        <taxon>Eukaryota</taxon>
        <taxon>Fungi</taxon>
        <taxon>Dikarya</taxon>
        <taxon>Basidiomycota</taxon>
        <taxon>Agaricomycotina</taxon>
        <taxon>Agaricomycetes</taxon>
        <taxon>Agaricomycetidae</taxon>
        <taxon>Agaricales</taxon>
        <taxon>Marasmiineae</taxon>
        <taxon>Mycenaceae</taxon>
        <taxon>Mycena</taxon>
    </lineage>
</organism>
<comment type="caution">
    <text evidence="1">The sequence shown here is derived from an EMBL/GenBank/DDBJ whole genome shotgun (WGS) entry which is preliminary data.</text>
</comment>
<evidence type="ECO:0000313" key="2">
    <source>
        <dbReference type="Proteomes" id="UP001218188"/>
    </source>
</evidence>
<accession>A0AAD6TAV8</accession>
<proteinExistence type="predicted"/>
<sequence length="266" mass="30255">IWSSMERVREARTVWRSAVQQVTELIEISTTSESSAQHVEDAIKALDMLPWDGTVKGFKVEGSVDDLTFWFTKDWLKSDHEDQMPELLASDLGLTDSSTICIQNSFFVKSLARAYSNPEAYRTAQGFAWLRRIGGSFATKDRTCLGTMANKNENHWVALAIDSEKESVSYGDGFRGTPSPLLRKHLDWWLFEHLGVAFKWGDIPVTKQNDPHLCSLLPSLSYGCFPLPKCTAAIMADERLKMFLRIVQRHKEKGFASEARDYEFTF</sequence>
<evidence type="ECO:0000313" key="1">
    <source>
        <dbReference type="EMBL" id="KAJ7042719.1"/>
    </source>
</evidence>